<dbReference type="GO" id="GO:0016887">
    <property type="term" value="F:ATP hydrolysis activity"/>
    <property type="evidence" value="ECO:0007669"/>
    <property type="project" value="InterPro"/>
</dbReference>
<evidence type="ECO:0000256" key="7">
    <source>
        <dbReference type="ARBA" id="ARBA00022989"/>
    </source>
</evidence>
<dbReference type="InterPro" id="IPR003439">
    <property type="entry name" value="ABC_transporter-like_ATP-bd"/>
</dbReference>
<gene>
    <name evidence="12" type="ordered locus">CJA_2340</name>
</gene>
<feature type="domain" description="ABC transporter" evidence="10">
    <location>
        <begin position="346"/>
        <end position="590"/>
    </location>
</feature>
<evidence type="ECO:0000313" key="13">
    <source>
        <dbReference type="Proteomes" id="UP000001036"/>
    </source>
</evidence>
<dbReference type="AlphaFoldDB" id="B3PJX8"/>
<evidence type="ECO:0000256" key="8">
    <source>
        <dbReference type="ARBA" id="ARBA00023136"/>
    </source>
</evidence>
<dbReference type="GO" id="GO:0015421">
    <property type="term" value="F:ABC-type oligopeptide transporter activity"/>
    <property type="evidence" value="ECO:0007669"/>
    <property type="project" value="TreeGrafter"/>
</dbReference>
<dbReference type="HOGENOM" id="CLU_000604_84_3_6"/>
<dbReference type="PROSITE" id="PS50929">
    <property type="entry name" value="ABC_TM1F"/>
    <property type="match status" value="1"/>
</dbReference>
<dbReference type="STRING" id="498211.CJA_2340"/>
<dbReference type="InterPro" id="IPR027417">
    <property type="entry name" value="P-loop_NTPase"/>
</dbReference>
<dbReference type="GO" id="GO:0005524">
    <property type="term" value="F:ATP binding"/>
    <property type="evidence" value="ECO:0007669"/>
    <property type="project" value="UniProtKB-KW"/>
</dbReference>
<dbReference type="GO" id="GO:0005886">
    <property type="term" value="C:plasma membrane"/>
    <property type="evidence" value="ECO:0007669"/>
    <property type="project" value="UniProtKB-SubCell"/>
</dbReference>
<feature type="domain" description="ABC transmembrane type-1" evidence="11">
    <location>
        <begin position="22"/>
        <end position="314"/>
    </location>
</feature>
<organism evidence="12 13">
    <name type="scientific">Cellvibrio japonicus (strain Ueda107)</name>
    <name type="common">Pseudomonas fluorescens subsp. cellulosa</name>
    <dbReference type="NCBI Taxonomy" id="498211"/>
    <lineage>
        <taxon>Bacteria</taxon>
        <taxon>Pseudomonadati</taxon>
        <taxon>Pseudomonadota</taxon>
        <taxon>Gammaproteobacteria</taxon>
        <taxon>Cellvibrionales</taxon>
        <taxon>Cellvibrionaceae</taxon>
        <taxon>Cellvibrio</taxon>
    </lineage>
</organism>
<keyword evidence="2" id="KW-0813">Transport</keyword>
<name>B3PJX8_CELJU</name>
<dbReference type="InterPro" id="IPR003593">
    <property type="entry name" value="AAA+_ATPase"/>
</dbReference>
<dbReference type="SUPFAM" id="SSF52540">
    <property type="entry name" value="P-loop containing nucleoside triphosphate hydrolases"/>
    <property type="match status" value="1"/>
</dbReference>
<dbReference type="Gene3D" id="1.20.1560.10">
    <property type="entry name" value="ABC transporter type 1, transmembrane domain"/>
    <property type="match status" value="1"/>
</dbReference>
<dbReference type="Gene3D" id="3.40.50.300">
    <property type="entry name" value="P-loop containing nucleotide triphosphate hydrolases"/>
    <property type="match status" value="1"/>
</dbReference>
<protein>
    <submittedName>
        <fullName evidence="12">Putative transport protein (ABC superfamily, atp_bind and membrane)</fullName>
    </submittedName>
</protein>
<dbReference type="CDD" id="cd07346">
    <property type="entry name" value="ABC_6TM_exporters"/>
    <property type="match status" value="1"/>
</dbReference>
<keyword evidence="4 9" id="KW-0812">Transmembrane</keyword>
<dbReference type="InterPro" id="IPR036640">
    <property type="entry name" value="ABC1_TM_sf"/>
</dbReference>
<accession>B3PJX8</accession>
<dbReference type="OrthoDB" id="9806127at2"/>
<dbReference type="SMART" id="SM00382">
    <property type="entry name" value="AAA"/>
    <property type="match status" value="1"/>
</dbReference>
<dbReference type="KEGG" id="cja:CJA_2340"/>
<evidence type="ECO:0000256" key="2">
    <source>
        <dbReference type="ARBA" id="ARBA00022448"/>
    </source>
</evidence>
<evidence type="ECO:0000256" key="6">
    <source>
        <dbReference type="ARBA" id="ARBA00022840"/>
    </source>
</evidence>
<keyword evidence="6" id="KW-0067">ATP-binding</keyword>
<dbReference type="InterPro" id="IPR017871">
    <property type="entry name" value="ABC_transporter-like_CS"/>
</dbReference>
<keyword evidence="7 9" id="KW-1133">Transmembrane helix</keyword>
<dbReference type="eggNOG" id="COG1132">
    <property type="taxonomic scope" value="Bacteria"/>
</dbReference>
<dbReference type="Proteomes" id="UP000001036">
    <property type="component" value="Chromosome"/>
</dbReference>
<keyword evidence="13" id="KW-1185">Reference proteome</keyword>
<dbReference type="RefSeq" id="WP_012487938.1">
    <property type="nucleotide sequence ID" value="NC_010995.1"/>
</dbReference>
<comment type="subcellular location">
    <subcellularLocation>
        <location evidence="1">Cell membrane</location>
        <topology evidence="1">Multi-pass membrane protein</topology>
    </subcellularLocation>
</comment>
<evidence type="ECO:0000256" key="9">
    <source>
        <dbReference type="SAM" id="Phobius"/>
    </source>
</evidence>
<feature type="transmembrane region" description="Helical" evidence="9">
    <location>
        <begin position="71"/>
        <end position="97"/>
    </location>
</feature>
<dbReference type="Pfam" id="PF00664">
    <property type="entry name" value="ABC_membrane"/>
    <property type="match status" value="1"/>
</dbReference>
<evidence type="ECO:0000313" key="12">
    <source>
        <dbReference type="EMBL" id="ACE84285.1"/>
    </source>
</evidence>
<keyword evidence="5" id="KW-0547">Nucleotide-binding</keyword>
<dbReference type="EMBL" id="CP000934">
    <property type="protein sequence ID" value="ACE84285.1"/>
    <property type="molecule type" value="Genomic_DNA"/>
</dbReference>
<dbReference type="PROSITE" id="PS00211">
    <property type="entry name" value="ABC_TRANSPORTER_1"/>
    <property type="match status" value="1"/>
</dbReference>
<dbReference type="Pfam" id="PF00005">
    <property type="entry name" value="ABC_tran"/>
    <property type="match status" value="1"/>
</dbReference>
<evidence type="ECO:0000256" key="4">
    <source>
        <dbReference type="ARBA" id="ARBA00022692"/>
    </source>
</evidence>
<dbReference type="PROSITE" id="PS50893">
    <property type="entry name" value="ABC_TRANSPORTER_2"/>
    <property type="match status" value="1"/>
</dbReference>
<evidence type="ECO:0000256" key="1">
    <source>
        <dbReference type="ARBA" id="ARBA00004651"/>
    </source>
</evidence>
<sequence>MSKSYPLLRCLALYREMPWRFALTATLFAASNLSMAWQQWLLGRAIHDVELGKAVVAQADGSLDYSVALGWLAILVAVALGRGLIQYLGGLLALIIGQDLLFILRERIFAQVQHLDLAYHREHGVGGMVTRTTRDSDKLRDALVNFWRQVFETALLIIATVGMLCWYSPLLGLVPLVITLGGMAILVKQTDKLVTLDRAVGQAYDNVNQNLTEGVSGVRVIKAFGLEPSRVADFTTQVNQFAFHSRQALAYACSHIPLPQIIIALGHVWVLAYGAHLVGKGELNIGELVASVLLANTLVLRVEGIGRVMQVFADARASAARIWELLDARPTIVSGQHKLPDGELGVRLDKVSVHPAQKDKAILQQCDLNLRPGEIIALVGTTGSGKSTLLGLLPRLIEADEGLIQLGNDQQGWQDITQLDTENLRRRVHVVAQESFLFSDTLAANMRLAKPDASDEDILEALRLASADDVLLRLENGLDTRIGDRGITLSGGQRQRICLARALLGQASLLGLDDATSALDAATEQRIIDNIRQLKHSQGRSLSLLIVSSKLSTVLLADKVALLEQGRIVAVGTHQELAQHNSVYRELMGVSSGQ</sequence>
<keyword evidence="8 9" id="KW-0472">Membrane</keyword>
<dbReference type="SUPFAM" id="SSF90123">
    <property type="entry name" value="ABC transporter transmembrane region"/>
    <property type="match status" value="1"/>
</dbReference>
<keyword evidence="3" id="KW-1003">Cell membrane</keyword>
<evidence type="ECO:0000259" key="10">
    <source>
        <dbReference type="PROSITE" id="PS50893"/>
    </source>
</evidence>
<dbReference type="FunFam" id="3.40.50.300:FF:000299">
    <property type="entry name" value="ABC transporter ATP-binding protein/permease"/>
    <property type="match status" value="1"/>
</dbReference>
<dbReference type="PANTHER" id="PTHR43394:SF1">
    <property type="entry name" value="ATP-BINDING CASSETTE SUB-FAMILY B MEMBER 10, MITOCHONDRIAL"/>
    <property type="match status" value="1"/>
</dbReference>
<dbReference type="InterPro" id="IPR011527">
    <property type="entry name" value="ABC1_TM_dom"/>
</dbReference>
<proteinExistence type="predicted"/>
<dbReference type="PANTHER" id="PTHR43394">
    <property type="entry name" value="ATP-DEPENDENT PERMEASE MDL1, MITOCHONDRIAL"/>
    <property type="match status" value="1"/>
</dbReference>
<reference evidence="12 13" key="1">
    <citation type="journal article" date="2008" name="J. Bacteriol.">
        <title>Insights into plant cell wall degradation from the genome sequence of the soil bacterium Cellvibrio japonicus.</title>
        <authorList>
            <person name="Deboy R.T."/>
            <person name="Mongodin E.F."/>
            <person name="Fouts D.E."/>
            <person name="Tailford L.E."/>
            <person name="Khouri H."/>
            <person name="Emerson J.B."/>
            <person name="Mohamoud Y."/>
            <person name="Watkins K."/>
            <person name="Henrissat B."/>
            <person name="Gilbert H.J."/>
            <person name="Nelson K.E."/>
        </authorList>
    </citation>
    <scope>NUCLEOTIDE SEQUENCE [LARGE SCALE GENOMIC DNA]</scope>
    <source>
        <strain evidence="12 13">Ueda107</strain>
    </source>
</reference>
<evidence type="ECO:0000259" key="11">
    <source>
        <dbReference type="PROSITE" id="PS50929"/>
    </source>
</evidence>
<evidence type="ECO:0000256" key="5">
    <source>
        <dbReference type="ARBA" id="ARBA00022741"/>
    </source>
</evidence>
<dbReference type="InterPro" id="IPR039421">
    <property type="entry name" value="Type_1_exporter"/>
</dbReference>
<evidence type="ECO:0000256" key="3">
    <source>
        <dbReference type="ARBA" id="ARBA00022475"/>
    </source>
</evidence>